<evidence type="ECO:0000313" key="4">
    <source>
        <dbReference type="Proteomes" id="UP000256269"/>
    </source>
</evidence>
<dbReference type="SUPFAM" id="SSF51338">
    <property type="entry name" value="Composite domain of metallo-dependent hydrolases"/>
    <property type="match status" value="2"/>
</dbReference>
<name>A0A3E0GVM1_9PSEU</name>
<dbReference type="RefSeq" id="WP_116181664.1">
    <property type="nucleotide sequence ID" value="NZ_CP144375.1"/>
</dbReference>
<comment type="caution">
    <text evidence="3">The sequence shown here is derived from an EMBL/GenBank/DDBJ whole genome shotgun (WGS) entry which is preliminary data.</text>
</comment>
<dbReference type="Pfam" id="PF01979">
    <property type="entry name" value="Amidohydro_1"/>
    <property type="match status" value="1"/>
</dbReference>
<dbReference type="InterPro" id="IPR006680">
    <property type="entry name" value="Amidohydro-rel"/>
</dbReference>
<organism evidence="3 4">
    <name type="scientific">Kutzneria buriramensis</name>
    <dbReference type="NCBI Taxonomy" id="1045776"/>
    <lineage>
        <taxon>Bacteria</taxon>
        <taxon>Bacillati</taxon>
        <taxon>Actinomycetota</taxon>
        <taxon>Actinomycetes</taxon>
        <taxon>Pseudonocardiales</taxon>
        <taxon>Pseudonocardiaceae</taxon>
        <taxon>Kutzneria</taxon>
    </lineage>
</organism>
<dbReference type="InterPro" id="IPR011059">
    <property type="entry name" value="Metal-dep_hydrolase_composite"/>
</dbReference>
<reference evidence="3 4" key="1">
    <citation type="submission" date="2018-08" db="EMBL/GenBank/DDBJ databases">
        <title>Genomic Encyclopedia of Archaeal and Bacterial Type Strains, Phase II (KMG-II): from individual species to whole genera.</title>
        <authorList>
            <person name="Goeker M."/>
        </authorList>
    </citation>
    <scope>NUCLEOTIDE SEQUENCE [LARGE SCALE GENOMIC DNA]</scope>
    <source>
        <strain evidence="3 4">DSM 45791</strain>
    </source>
</reference>
<sequence length="461" mass="49532">MRTLLTGGSVVAKGRPELRDGGDVLVDGTDIAALGPAGTLAAEPVDKIVDTTGGIVVPGLVNTHQHDWYLYGKGLGGDMLLEQWITDCLFPLKAQLDTEDLRVASELAALDMLRGGTTSSVNHLVTETTPEQDKAILGPVADIGVRQFFAKVIRPADHAKHYDGAREAFETWDGAAGGRIRVGFVLEATAHWVAMGTCSEEMVLGGHALAVEKDTFVTSHIAGGTMSRENGYLRFVLETGRTDPQFLHRLGVLDHRWILAHTINPRDNDLDLIAAADATVAHTPSSESARGGGITPVKRMLDNGIRVSIGTDGPMVDLTNDMVEQLKWTRLLQNQLHHTPSSIDLDKLITMGTEDGARAVGVADRIGTLEVGKAADIAVFDLTTLHAGPTVHRPLSTFVHAARGTDARHVMVDGELLLEDGRFTRATDLHVAELMREAGERGRALARRAGLPQLVSTDRPL</sequence>
<dbReference type="PANTHER" id="PTHR43794">
    <property type="entry name" value="AMINOHYDROLASE SSNA-RELATED"/>
    <property type="match status" value="1"/>
</dbReference>
<dbReference type="AlphaFoldDB" id="A0A3E0GVM1"/>
<protein>
    <submittedName>
        <fullName evidence="3">5-methylthioadenosine/S-adenosylhomocysteine deaminase</fullName>
    </submittedName>
</protein>
<dbReference type="InterPro" id="IPR032466">
    <property type="entry name" value="Metal_Hydrolase"/>
</dbReference>
<dbReference type="PANTHER" id="PTHR43794:SF11">
    <property type="entry name" value="AMIDOHYDROLASE-RELATED DOMAIN-CONTAINING PROTEIN"/>
    <property type="match status" value="1"/>
</dbReference>
<dbReference type="OrthoDB" id="3189065at2"/>
<dbReference type="GO" id="GO:0016810">
    <property type="term" value="F:hydrolase activity, acting on carbon-nitrogen (but not peptide) bonds"/>
    <property type="evidence" value="ECO:0007669"/>
    <property type="project" value="InterPro"/>
</dbReference>
<keyword evidence="1" id="KW-0378">Hydrolase</keyword>
<accession>A0A3E0GVM1</accession>
<gene>
    <name evidence="3" type="ORF">BCF44_12945</name>
</gene>
<keyword evidence="4" id="KW-1185">Reference proteome</keyword>
<dbReference type="SUPFAM" id="SSF51556">
    <property type="entry name" value="Metallo-dependent hydrolases"/>
    <property type="match status" value="1"/>
</dbReference>
<feature type="domain" description="Amidohydrolase-related" evidence="2">
    <location>
        <begin position="55"/>
        <end position="416"/>
    </location>
</feature>
<evidence type="ECO:0000259" key="2">
    <source>
        <dbReference type="Pfam" id="PF01979"/>
    </source>
</evidence>
<dbReference type="Proteomes" id="UP000256269">
    <property type="component" value="Unassembled WGS sequence"/>
</dbReference>
<dbReference type="EMBL" id="QUNO01000029">
    <property type="protein sequence ID" value="REH27657.1"/>
    <property type="molecule type" value="Genomic_DNA"/>
</dbReference>
<dbReference type="Gene3D" id="3.20.20.140">
    <property type="entry name" value="Metal-dependent hydrolases"/>
    <property type="match status" value="1"/>
</dbReference>
<evidence type="ECO:0000313" key="3">
    <source>
        <dbReference type="EMBL" id="REH27657.1"/>
    </source>
</evidence>
<dbReference type="Gene3D" id="2.30.40.10">
    <property type="entry name" value="Urease, subunit C, domain 1"/>
    <property type="match status" value="1"/>
</dbReference>
<dbReference type="InterPro" id="IPR050287">
    <property type="entry name" value="MTA/SAH_deaminase"/>
</dbReference>
<evidence type="ECO:0000256" key="1">
    <source>
        <dbReference type="ARBA" id="ARBA00022801"/>
    </source>
</evidence>
<proteinExistence type="predicted"/>